<accession>A0A061A2Q7</accession>
<dbReference type="Proteomes" id="UP000756710">
    <property type="component" value="Unassembled WGS sequence"/>
</dbReference>
<reference evidence="2" key="1">
    <citation type="submission" date="2014-05" db="EMBL/GenBank/DDBJ databases">
        <authorList>
            <person name="Horn Fabian"/>
        </authorList>
    </citation>
    <scope>NUCLEOTIDE SEQUENCE</scope>
</reference>
<dbReference type="Pfam" id="PF11199">
    <property type="entry name" value="DUF2891"/>
    <property type="match status" value="1"/>
</dbReference>
<feature type="compositionally biased region" description="Acidic residues" evidence="1">
    <location>
        <begin position="22"/>
        <end position="37"/>
    </location>
</feature>
<dbReference type="HOGENOM" id="CLU_042917_0_0_11"/>
<keyword evidence="4" id="KW-1185">Reference proteome</keyword>
<evidence type="ECO:0008006" key="5">
    <source>
        <dbReference type="Google" id="ProtNLM"/>
    </source>
</evidence>
<gene>
    <name evidence="3" type="ORF">J2Z30_008453</name>
    <name evidence="2" type="ORF">SIRAN8674</name>
</gene>
<evidence type="ECO:0000256" key="1">
    <source>
        <dbReference type="SAM" id="MobiDB-lite"/>
    </source>
</evidence>
<evidence type="ECO:0000313" key="2">
    <source>
        <dbReference type="EMBL" id="CDR15365.1"/>
    </source>
</evidence>
<protein>
    <recommendedName>
        <fullName evidence="5">DUF2891 domain-containing protein</fullName>
    </recommendedName>
</protein>
<evidence type="ECO:0000313" key="4">
    <source>
        <dbReference type="Proteomes" id="UP000756710"/>
    </source>
</evidence>
<dbReference type="EMBL" id="JAGGLR010000030">
    <property type="protein sequence ID" value="MBP2067387.1"/>
    <property type="molecule type" value="Genomic_DNA"/>
</dbReference>
<feature type="region of interest" description="Disordered" evidence="1">
    <location>
        <begin position="1"/>
        <end position="42"/>
    </location>
</feature>
<organism evidence="2">
    <name type="scientific">Streptomyces iranensis</name>
    <dbReference type="NCBI Taxonomy" id="576784"/>
    <lineage>
        <taxon>Bacteria</taxon>
        <taxon>Bacillati</taxon>
        <taxon>Actinomycetota</taxon>
        <taxon>Actinomycetes</taxon>
        <taxon>Kitasatosporales</taxon>
        <taxon>Streptomycetaceae</taxon>
        <taxon>Streptomyces</taxon>
        <taxon>Streptomyces violaceusniger group</taxon>
    </lineage>
</organism>
<name>A0A061A2Q7_9ACTN</name>
<evidence type="ECO:0000313" key="3">
    <source>
        <dbReference type="EMBL" id="MBP2067387.1"/>
    </source>
</evidence>
<dbReference type="EMBL" id="LK022848">
    <property type="protein sequence ID" value="CDR15365.1"/>
    <property type="molecule type" value="Genomic_DNA"/>
</dbReference>
<reference evidence="3 4" key="2">
    <citation type="submission" date="2021-03" db="EMBL/GenBank/DDBJ databases">
        <title>Genomic Encyclopedia of Type Strains, Phase IV (KMG-IV): sequencing the most valuable type-strain genomes for metagenomic binning, comparative biology and taxonomic classification.</title>
        <authorList>
            <person name="Goeker M."/>
        </authorList>
    </citation>
    <scope>NUCLEOTIDE SEQUENCE [LARGE SCALE GENOMIC DNA]</scope>
    <source>
        <strain evidence="3 4">DSM 41954</strain>
    </source>
</reference>
<dbReference type="InterPro" id="IPR021365">
    <property type="entry name" value="DUF2891"/>
</dbReference>
<feature type="compositionally biased region" description="Low complexity" evidence="1">
    <location>
        <begin position="9"/>
        <end position="21"/>
    </location>
</feature>
<proteinExistence type="predicted"/>
<dbReference type="AlphaFoldDB" id="A0A061A2Q7"/>
<sequence length="379" mass="40878">MNAYEPYGANEPNEPDAANDPNEPDEPDEPDEMDEPDGTGSELGRYAARFAALATANVTRAYPNAPAHLLRGPEDLIEPRRHHPAFYGSYDWHSAVHMHWLLVRLLRRCPDRVRADEVTAVLDGHLTAGALAAEADYLRAHPSFERPYGWAWLLALTAECRSLPGPAGERWAEALEPAADAVCALLSGWLERATYPVRHGVHTNSAFALGLVLDSAAAAGAKGIVEPVTEAVLDWFADDRDAPVHWEPSGQDFLSPALTEAETVCRVLPEEEFARWLERFLPGVEWGAPVTVLTPPIVSDPADPQIGHLLGLILSRAAALRRLAAALPYGDPRADVLRTAARDHLAAGLPAAVSGDFTGDHWLATFAALALDGPPAGEP</sequence>